<keyword evidence="3" id="KW-0328">Glycosyltransferase</keyword>
<dbReference type="PANTHER" id="PTHR47505">
    <property type="entry name" value="DNA UTILIZATION PROTEIN YHGH"/>
    <property type="match status" value="1"/>
</dbReference>
<dbReference type="PANTHER" id="PTHR47505:SF1">
    <property type="entry name" value="DNA UTILIZATION PROTEIN YHGH"/>
    <property type="match status" value="1"/>
</dbReference>
<dbReference type="InterPro" id="IPR051910">
    <property type="entry name" value="ComF/GntX_DNA_util-trans"/>
</dbReference>
<evidence type="ECO:0000313" key="3">
    <source>
        <dbReference type="EMBL" id="CCI53454.1"/>
    </source>
</evidence>
<dbReference type="Gene3D" id="3.40.50.2020">
    <property type="match status" value="1"/>
</dbReference>
<dbReference type="Proteomes" id="UP000035720">
    <property type="component" value="Unassembled WGS sequence"/>
</dbReference>
<dbReference type="GO" id="GO:0016757">
    <property type="term" value="F:glycosyltransferase activity"/>
    <property type="evidence" value="ECO:0007669"/>
    <property type="project" value="UniProtKB-KW"/>
</dbReference>
<dbReference type="Pfam" id="PF00156">
    <property type="entry name" value="Pribosyltran"/>
    <property type="match status" value="1"/>
</dbReference>
<dbReference type="AlphaFoldDB" id="A0A077MA42"/>
<keyword evidence="4" id="KW-1185">Reference proteome</keyword>
<proteinExistence type="inferred from homology"/>
<dbReference type="STRING" id="1193518.BN13_40006"/>
<name>A0A077MA42_9MICO</name>
<dbReference type="InterPro" id="IPR029057">
    <property type="entry name" value="PRTase-like"/>
</dbReference>
<accession>A0A077MA42</accession>
<dbReference type="SUPFAM" id="SSF53271">
    <property type="entry name" value="PRTase-like"/>
    <property type="match status" value="1"/>
</dbReference>
<reference evidence="3 4" key="1">
    <citation type="journal article" date="2013" name="ISME J.">
        <title>A metabolic model for members of the genus Tetrasphaera involved in enhanced biological phosphorus removal.</title>
        <authorList>
            <person name="Kristiansen R."/>
            <person name="Nguyen H.T.T."/>
            <person name="Saunders A.M."/>
            <person name="Nielsen J.L."/>
            <person name="Wimmer R."/>
            <person name="Le V.Q."/>
            <person name="McIlroy S.J."/>
            <person name="Petrovski S."/>
            <person name="Seviour R.J."/>
            <person name="Calteau A."/>
            <person name="Nielsen K.L."/>
            <person name="Nielsen P.H."/>
        </authorList>
    </citation>
    <scope>NUCLEOTIDE SEQUENCE [LARGE SCALE GENOMIC DNA]</scope>
    <source>
        <strain evidence="3 4">Ben 74</strain>
    </source>
</reference>
<comment type="similarity">
    <text evidence="1">Belongs to the ComF/GntX family.</text>
</comment>
<feature type="domain" description="Phosphoribosyltransferase" evidence="2">
    <location>
        <begin position="144"/>
        <end position="192"/>
    </location>
</feature>
<keyword evidence="3" id="KW-0808">Transferase</keyword>
<dbReference type="InterPro" id="IPR000836">
    <property type="entry name" value="PRTase_dom"/>
</dbReference>
<evidence type="ECO:0000313" key="4">
    <source>
        <dbReference type="Proteomes" id="UP000035720"/>
    </source>
</evidence>
<dbReference type="RefSeq" id="WP_053079684.1">
    <property type="nucleotide sequence ID" value="NZ_HF571038.1"/>
</dbReference>
<gene>
    <name evidence="3" type="ORF">BN13_40006</name>
</gene>
<sequence>MPPTTAAGAYAGVLAQVIPAYKDADRRDLRSLLAWLLGRALASAAGSVIADAASRSSGPRSDAPRSDAVGDTRRLVVVPMPSARHTTRARGDDPVGDAVAQAAAELGLLCVRALRPVGRLADQAGLDAAARAANLTRQLRVPRRVAAGLAGRRILLADDVLTTGATLAEGARAIRAAGAHPVAAAVIAATPRRGAILI</sequence>
<dbReference type="EMBL" id="CAJC01000150">
    <property type="protein sequence ID" value="CCI53454.1"/>
    <property type="molecule type" value="Genomic_DNA"/>
</dbReference>
<evidence type="ECO:0000259" key="2">
    <source>
        <dbReference type="Pfam" id="PF00156"/>
    </source>
</evidence>
<protein>
    <submittedName>
        <fullName evidence="3">Amidophosphoribosyltransferase</fullName>
    </submittedName>
</protein>
<comment type="caution">
    <text evidence="3">The sequence shown here is derived from an EMBL/GenBank/DDBJ whole genome shotgun (WGS) entry which is preliminary data.</text>
</comment>
<evidence type="ECO:0000256" key="1">
    <source>
        <dbReference type="ARBA" id="ARBA00008007"/>
    </source>
</evidence>
<organism evidence="3 4">
    <name type="scientific">Nostocoides jenkinsii Ben 74</name>
    <dbReference type="NCBI Taxonomy" id="1193518"/>
    <lineage>
        <taxon>Bacteria</taxon>
        <taxon>Bacillati</taxon>
        <taxon>Actinomycetota</taxon>
        <taxon>Actinomycetes</taxon>
        <taxon>Micrococcales</taxon>
        <taxon>Intrasporangiaceae</taxon>
        <taxon>Nostocoides</taxon>
    </lineage>
</organism>